<dbReference type="InterPro" id="IPR000160">
    <property type="entry name" value="GGDEF_dom"/>
</dbReference>
<evidence type="ECO:0000256" key="4">
    <source>
        <dbReference type="SAM" id="Phobius"/>
    </source>
</evidence>
<dbReference type="Proteomes" id="UP000605253">
    <property type="component" value="Unassembled WGS sequence"/>
</dbReference>
<comment type="cofactor">
    <cofactor evidence="1">
        <name>Mg(2+)</name>
        <dbReference type="ChEBI" id="CHEBI:18420"/>
    </cofactor>
</comment>
<dbReference type="RefSeq" id="WP_188364301.1">
    <property type="nucleotide sequence ID" value="NZ_BAABJF010000032.1"/>
</dbReference>
<protein>
    <recommendedName>
        <fullName evidence="2">diguanylate cyclase</fullName>
        <ecNumber evidence="2">2.7.7.65</ecNumber>
    </recommendedName>
</protein>
<keyword evidence="7" id="KW-1185">Reference proteome</keyword>
<reference evidence="6" key="2">
    <citation type="submission" date="2020-09" db="EMBL/GenBank/DDBJ databases">
        <authorList>
            <person name="Sun Q."/>
            <person name="Zhou Y."/>
        </authorList>
    </citation>
    <scope>NUCLEOTIDE SEQUENCE</scope>
    <source>
        <strain evidence="6">CGMCC 1.12181</strain>
    </source>
</reference>
<feature type="transmembrane region" description="Helical" evidence="4">
    <location>
        <begin position="12"/>
        <end position="32"/>
    </location>
</feature>
<keyword evidence="4" id="KW-1133">Transmembrane helix</keyword>
<evidence type="ECO:0000259" key="5">
    <source>
        <dbReference type="PROSITE" id="PS50887"/>
    </source>
</evidence>
<name>A0A917CI81_9GAMM</name>
<feature type="transmembrane region" description="Helical" evidence="4">
    <location>
        <begin position="44"/>
        <end position="61"/>
    </location>
</feature>
<dbReference type="PANTHER" id="PTHR45138">
    <property type="entry name" value="REGULATORY COMPONENTS OF SENSORY TRANSDUCTION SYSTEM"/>
    <property type="match status" value="1"/>
</dbReference>
<dbReference type="NCBIfam" id="TIGR00254">
    <property type="entry name" value="GGDEF"/>
    <property type="match status" value="1"/>
</dbReference>
<organism evidence="6 7">
    <name type="scientific">Marinicella pacifica</name>
    <dbReference type="NCBI Taxonomy" id="1171543"/>
    <lineage>
        <taxon>Bacteria</taxon>
        <taxon>Pseudomonadati</taxon>
        <taxon>Pseudomonadota</taxon>
        <taxon>Gammaproteobacteria</taxon>
        <taxon>Lysobacterales</taxon>
        <taxon>Marinicellaceae</taxon>
        <taxon>Marinicella</taxon>
    </lineage>
</organism>
<feature type="transmembrane region" description="Helical" evidence="4">
    <location>
        <begin position="101"/>
        <end position="120"/>
    </location>
</feature>
<dbReference type="GO" id="GO:1902201">
    <property type="term" value="P:negative regulation of bacterial-type flagellum-dependent cell motility"/>
    <property type="evidence" value="ECO:0007669"/>
    <property type="project" value="TreeGrafter"/>
</dbReference>
<dbReference type="InterPro" id="IPR043128">
    <property type="entry name" value="Rev_trsase/Diguanyl_cyclase"/>
</dbReference>
<comment type="catalytic activity">
    <reaction evidence="3">
        <text>2 GTP = 3',3'-c-di-GMP + 2 diphosphate</text>
        <dbReference type="Rhea" id="RHEA:24898"/>
        <dbReference type="ChEBI" id="CHEBI:33019"/>
        <dbReference type="ChEBI" id="CHEBI:37565"/>
        <dbReference type="ChEBI" id="CHEBI:58805"/>
        <dbReference type="EC" id="2.7.7.65"/>
    </reaction>
</comment>
<feature type="transmembrane region" description="Helical" evidence="4">
    <location>
        <begin position="196"/>
        <end position="216"/>
    </location>
</feature>
<dbReference type="Gene3D" id="3.30.70.270">
    <property type="match status" value="1"/>
</dbReference>
<feature type="domain" description="GGDEF" evidence="5">
    <location>
        <begin position="259"/>
        <end position="392"/>
    </location>
</feature>
<dbReference type="SUPFAM" id="SSF55073">
    <property type="entry name" value="Nucleotide cyclase"/>
    <property type="match status" value="1"/>
</dbReference>
<dbReference type="FunFam" id="3.30.70.270:FF:000001">
    <property type="entry name" value="Diguanylate cyclase domain protein"/>
    <property type="match status" value="1"/>
</dbReference>
<evidence type="ECO:0000256" key="2">
    <source>
        <dbReference type="ARBA" id="ARBA00012528"/>
    </source>
</evidence>
<dbReference type="SMART" id="SM00267">
    <property type="entry name" value="GGDEF"/>
    <property type="match status" value="1"/>
</dbReference>
<sequence>MNGITLLTVDIVTIAFARAIMQMMLGGLLLYMGIRQFNQGAARWWALGFFVNGLSLFAFSFDVPEAWSIVRNTFNHLSMGVASVFFLMGFWRFGQQPINSWLLIVLMAFPLTSIIAWELLWPNARFRVLCTASGQVLYFIALQQILAQPFRIEYARIYRRLRYVVVVYIIIFVWAYASIAQLLPTTAVTSLNYHRSIFSIASLLFMLTLAVGCLALKFTSLAIRNADLAMHDWLTGLLNRRGFFHEIESNQQVKGGDRKITALLAIDIDRFKKINDAQGHAAGDQVLQYVSERLKLYDSENRIIARMGGEEFLITLFDTSQEDAIKLAEELRQQFAQNRVALSNQQSVRLTISIGVHEVSQQEHIEQSLAHADEALYAAKRQGRNRVILSKTEQKD</sequence>
<dbReference type="PANTHER" id="PTHR45138:SF9">
    <property type="entry name" value="DIGUANYLATE CYCLASE DGCM-RELATED"/>
    <property type="match status" value="1"/>
</dbReference>
<feature type="transmembrane region" description="Helical" evidence="4">
    <location>
        <begin position="163"/>
        <end position="184"/>
    </location>
</feature>
<keyword evidence="4" id="KW-0472">Membrane</keyword>
<evidence type="ECO:0000256" key="3">
    <source>
        <dbReference type="ARBA" id="ARBA00034247"/>
    </source>
</evidence>
<feature type="transmembrane region" description="Helical" evidence="4">
    <location>
        <begin position="73"/>
        <end position="94"/>
    </location>
</feature>
<comment type="caution">
    <text evidence="6">The sequence shown here is derived from an EMBL/GenBank/DDBJ whole genome shotgun (WGS) entry which is preliminary data.</text>
</comment>
<proteinExistence type="predicted"/>
<dbReference type="EMBL" id="BMEO01000002">
    <property type="protein sequence ID" value="GGF88537.1"/>
    <property type="molecule type" value="Genomic_DNA"/>
</dbReference>
<gene>
    <name evidence="6" type="ORF">GCM10011365_07120</name>
</gene>
<dbReference type="AlphaFoldDB" id="A0A917CI81"/>
<dbReference type="EC" id="2.7.7.65" evidence="2"/>
<accession>A0A917CI81</accession>
<evidence type="ECO:0000313" key="7">
    <source>
        <dbReference type="Proteomes" id="UP000605253"/>
    </source>
</evidence>
<dbReference type="InterPro" id="IPR029787">
    <property type="entry name" value="Nucleotide_cyclase"/>
</dbReference>
<reference evidence="6" key="1">
    <citation type="journal article" date="2014" name="Int. J. Syst. Evol. Microbiol.">
        <title>Complete genome sequence of Corynebacterium casei LMG S-19264T (=DSM 44701T), isolated from a smear-ripened cheese.</title>
        <authorList>
            <consortium name="US DOE Joint Genome Institute (JGI-PGF)"/>
            <person name="Walter F."/>
            <person name="Albersmeier A."/>
            <person name="Kalinowski J."/>
            <person name="Ruckert C."/>
        </authorList>
    </citation>
    <scope>NUCLEOTIDE SEQUENCE</scope>
    <source>
        <strain evidence="6">CGMCC 1.12181</strain>
    </source>
</reference>
<dbReference type="InterPro" id="IPR050469">
    <property type="entry name" value="Diguanylate_Cyclase"/>
</dbReference>
<dbReference type="CDD" id="cd01949">
    <property type="entry name" value="GGDEF"/>
    <property type="match status" value="1"/>
</dbReference>
<keyword evidence="4" id="KW-0812">Transmembrane</keyword>
<dbReference type="PROSITE" id="PS50887">
    <property type="entry name" value="GGDEF"/>
    <property type="match status" value="1"/>
</dbReference>
<dbReference type="GO" id="GO:0052621">
    <property type="term" value="F:diguanylate cyclase activity"/>
    <property type="evidence" value="ECO:0007669"/>
    <property type="project" value="UniProtKB-EC"/>
</dbReference>
<evidence type="ECO:0000256" key="1">
    <source>
        <dbReference type="ARBA" id="ARBA00001946"/>
    </source>
</evidence>
<dbReference type="GO" id="GO:0005886">
    <property type="term" value="C:plasma membrane"/>
    <property type="evidence" value="ECO:0007669"/>
    <property type="project" value="TreeGrafter"/>
</dbReference>
<dbReference type="Pfam" id="PF00990">
    <property type="entry name" value="GGDEF"/>
    <property type="match status" value="1"/>
</dbReference>
<dbReference type="GO" id="GO:0043709">
    <property type="term" value="P:cell adhesion involved in single-species biofilm formation"/>
    <property type="evidence" value="ECO:0007669"/>
    <property type="project" value="TreeGrafter"/>
</dbReference>
<evidence type="ECO:0000313" key="6">
    <source>
        <dbReference type="EMBL" id="GGF88537.1"/>
    </source>
</evidence>